<keyword evidence="9 11" id="KW-0472">Membrane</keyword>
<protein>
    <recommendedName>
        <fullName evidence="18">TonB-dependent receptor</fullName>
    </recommendedName>
</protein>
<evidence type="ECO:0000256" key="9">
    <source>
        <dbReference type="ARBA" id="ARBA00023136"/>
    </source>
</evidence>
<evidence type="ECO:0008006" key="18">
    <source>
        <dbReference type="Google" id="ProtNLM"/>
    </source>
</evidence>
<evidence type="ECO:0000256" key="10">
    <source>
        <dbReference type="ARBA" id="ARBA00023237"/>
    </source>
</evidence>
<evidence type="ECO:0000256" key="8">
    <source>
        <dbReference type="ARBA" id="ARBA00023077"/>
    </source>
</evidence>
<dbReference type="OrthoDB" id="9760333at2"/>
<comment type="caution">
    <text evidence="16">The sequence shown here is derived from an EMBL/GenBank/DDBJ whole genome shotgun (WGS) entry which is preliminary data.</text>
</comment>
<proteinExistence type="inferred from homology"/>
<dbReference type="InterPro" id="IPR012910">
    <property type="entry name" value="Plug_dom"/>
</dbReference>
<dbReference type="PANTHER" id="PTHR32552:SF81">
    <property type="entry name" value="TONB-DEPENDENT OUTER MEMBRANE RECEPTOR"/>
    <property type="match status" value="1"/>
</dbReference>
<dbReference type="Pfam" id="PF07715">
    <property type="entry name" value="Plug"/>
    <property type="match status" value="1"/>
</dbReference>
<feature type="chain" id="PRO_5003819116" description="TonB-dependent receptor" evidence="13">
    <location>
        <begin position="34"/>
        <end position="817"/>
    </location>
</feature>
<dbReference type="AlphaFoldDB" id="J9A4A5"/>
<keyword evidence="2 11" id="KW-0813">Transport</keyword>
<reference evidence="16 17" key="1">
    <citation type="journal article" date="2012" name="J. Bacteriol.">
        <title>Genome Sequence of Strain IMCC14465, Isolated from the East Sea, Belonging to the PS1 Clade of Alphaproteobacteria.</title>
        <authorList>
            <person name="Yang S.J."/>
            <person name="Kang I."/>
            <person name="Cho J.C."/>
        </authorList>
    </citation>
    <scope>NUCLEOTIDE SEQUENCE [LARGE SCALE GENOMIC DNA]</scope>
    <source>
        <strain evidence="16 17">IMCC14465</strain>
    </source>
</reference>
<dbReference type="InterPro" id="IPR036942">
    <property type="entry name" value="Beta-barrel_TonB_sf"/>
</dbReference>
<evidence type="ECO:0000256" key="2">
    <source>
        <dbReference type="ARBA" id="ARBA00022448"/>
    </source>
</evidence>
<feature type="signal peptide" evidence="13">
    <location>
        <begin position="1"/>
        <end position="33"/>
    </location>
</feature>
<evidence type="ECO:0000256" key="11">
    <source>
        <dbReference type="PROSITE-ProRule" id="PRU01360"/>
    </source>
</evidence>
<accession>J9A4A5</accession>
<dbReference type="Gene3D" id="2.40.170.20">
    <property type="entry name" value="TonB-dependent receptor, beta-barrel domain"/>
    <property type="match status" value="1"/>
</dbReference>
<keyword evidence="4" id="KW-0410">Iron transport</keyword>
<evidence type="ECO:0000256" key="4">
    <source>
        <dbReference type="ARBA" id="ARBA00022496"/>
    </source>
</evidence>
<dbReference type="InterPro" id="IPR000531">
    <property type="entry name" value="Beta-barrel_TonB"/>
</dbReference>
<dbReference type="PROSITE" id="PS52016">
    <property type="entry name" value="TONB_DEPENDENT_REC_3"/>
    <property type="match status" value="1"/>
</dbReference>
<dbReference type="SUPFAM" id="SSF56935">
    <property type="entry name" value="Porins"/>
    <property type="match status" value="1"/>
</dbReference>
<feature type="domain" description="TonB-dependent receptor-like beta-barrel" evidence="14">
    <location>
        <begin position="300"/>
        <end position="782"/>
    </location>
</feature>
<evidence type="ECO:0000313" key="17">
    <source>
        <dbReference type="Proteomes" id="UP000004836"/>
    </source>
</evidence>
<evidence type="ECO:0000259" key="15">
    <source>
        <dbReference type="Pfam" id="PF07715"/>
    </source>
</evidence>
<organism evidence="16 17">
    <name type="scientific">alpha proteobacterium IMCC14465</name>
    <dbReference type="NCBI Taxonomy" id="1220535"/>
    <lineage>
        <taxon>Bacteria</taxon>
        <taxon>Pseudomonadati</taxon>
        <taxon>Pseudomonadota</taxon>
        <taxon>Alphaproteobacteria</taxon>
        <taxon>PS1 clade</taxon>
    </lineage>
</organism>
<dbReference type="STRING" id="1220535.IMCC14465_09710"/>
<evidence type="ECO:0000256" key="5">
    <source>
        <dbReference type="ARBA" id="ARBA00022692"/>
    </source>
</evidence>
<keyword evidence="10 11" id="KW-0998">Cell outer membrane</keyword>
<evidence type="ECO:0000256" key="13">
    <source>
        <dbReference type="SAM" id="SignalP"/>
    </source>
</evidence>
<evidence type="ECO:0000313" key="16">
    <source>
        <dbReference type="EMBL" id="EJW21175.1"/>
    </source>
</evidence>
<feature type="domain" description="TonB-dependent receptor plug" evidence="15">
    <location>
        <begin position="49"/>
        <end position="156"/>
    </location>
</feature>
<comment type="similarity">
    <text evidence="11 12">Belongs to the TonB-dependent receptor family.</text>
</comment>
<keyword evidence="7" id="KW-0406">Ion transport</keyword>
<dbReference type="EMBL" id="ALYF01000003">
    <property type="protein sequence ID" value="EJW21175.1"/>
    <property type="molecule type" value="Genomic_DNA"/>
</dbReference>
<dbReference type="PANTHER" id="PTHR32552">
    <property type="entry name" value="FERRICHROME IRON RECEPTOR-RELATED"/>
    <property type="match status" value="1"/>
</dbReference>
<keyword evidence="13" id="KW-0732">Signal</keyword>
<gene>
    <name evidence="16" type="ORF">IMCC14465_09710</name>
</gene>
<evidence type="ECO:0000259" key="14">
    <source>
        <dbReference type="Pfam" id="PF00593"/>
    </source>
</evidence>
<keyword evidence="3 11" id="KW-1134">Transmembrane beta strand</keyword>
<name>J9A4A5_9PROT</name>
<dbReference type="eggNOG" id="COG4774">
    <property type="taxonomic scope" value="Bacteria"/>
</dbReference>
<dbReference type="InterPro" id="IPR039426">
    <property type="entry name" value="TonB-dep_rcpt-like"/>
</dbReference>
<dbReference type="GO" id="GO:0006826">
    <property type="term" value="P:iron ion transport"/>
    <property type="evidence" value="ECO:0007669"/>
    <property type="project" value="UniProtKB-KW"/>
</dbReference>
<evidence type="ECO:0000256" key="6">
    <source>
        <dbReference type="ARBA" id="ARBA00023004"/>
    </source>
</evidence>
<evidence type="ECO:0000256" key="3">
    <source>
        <dbReference type="ARBA" id="ARBA00022452"/>
    </source>
</evidence>
<dbReference type="Proteomes" id="UP000004836">
    <property type="component" value="Unassembled WGS sequence"/>
</dbReference>
<sequence length="817" mass="89275">MLLVQKILGVKSPRLLTSLFVGMSVFASSGAFAQIDEVIVRASKRETNLQSTPIAVSAIQAEDVNSLVARDIGDVAVLAPNFSAAKITGFNAAGFSMRGAGQTDIIVYSDPQVGVAIDDFIVPHVQTQLLDVFDIEQVEVLRGPQGTLFGKNTTAGMVTLRTKRPDLEETDVKLNVRLAEYGREEVRVAINLPITDKIAVRASGLFSESDGYYKAGGYVMNAPAIDSATNQFVSTPAADGTTGDGRSLGGEDVFSGRFKVLFEATDNLTALLQYEIIRDDSDAVPSVNETPTDVDPATGFTRFTWAGPLFNAPVQSGDPLNNAASTDRDDNLLNMSQGHQVDVDGLYLNLEYAMDKGNVFFMAGTREQDSRLPSTYTGVNGTLSLFDANRADHRETTQYELRYASDLGGNLEYVTGIFMQEDDTTFCVTQVLAFLDYFAAVDPSIAFPGTYNNNPLVLCNAQQQEAQAVFIDATYDVNDRLTLSGGFRYTEEEKAWIGRNRVAYQTLAGGFDPTLTAASIGGPLAAADFTTYSAGVLGTEKTWEEESYRFTASYQVSDDVFSYITYARGFKSGAFNDQTGTVAALSAANIAPTNPEYADSIEIGLKTDLFDNQLRLNIAAFNVEYTDAQRQIAATFGNDQETRFFNAAEATVNGIETEFTYMPAKVPGLTIQGNFSFQDGDFDKFEADTNFDGTIDVDFSDRPLTRTPEVQAALQIAYEKDYGDLTSQAVMTIFHEDDQVNNYSDLGEAYDTILESKTLVDVSYALIDNSKDYSIRAFVKNVTDERYRVSSQPVANLWVFSQYGPPRTAGVEMTFDF</sequence>
<evidence type="ECO:0000256" key="12">
    <source>
        <dbReference type="RuleBase" id="RU003357"/>
    </source>
</evidence>
<keyword evidence="6" id="KW-0408">Iron</keyword>
<dbReference type="Pfam" id="PF00593">
    <property type="entry name" value="TonB_dep_Rec_b-barrel"/>
    <property type="match status" value="1"/>
</dbReference>
<keyword evidence="8 12" id="KW-0798">TonB box</keyword>
<evidence type="ECO:0000256" key="7">
    <source>
        <dbReference type="ARBA" id="ARBA00023065"/>
    </source>
</evidence>
<dbReference type="PATRIC" id="fig|1220535.3.peg.965"/>
<comment type="subcellular location">
    <subcellularLocation>
        <location evidence="1 11">Cell outer membrane</location>
        <topology evidence="1 11">Multi-pass membrane protein</topology>
    </subcellularLocation>
</comment>
<dbReference type="GO" id="GO:0009279">
    <property type="term" value="C:cell outer membrane"/>
    <property type="evidence" value="ECO:0007669"/>
    <property type="project" value="UniProtKB-SubCell"/>
</dbReference>
<keyword evidence="5 11" id="KW-0812">Transmembrane</keyword>
<evidence type="ECO:0000256" key="1">
    <source>
        <dbReference type="ARBA" id="ARBA00004571"/>
    </source>
</evidence>
<keyword evidence="17" id="KW-1185">Reference proteome</keyword>